<proteinExistence type="predicted"/>
<dbReference type="InterPro" id="IPR052158">
    <property type="entry name" value="INH-QAR"/>
</dbReference>
<dbReference type="InterPro" id="IPR029062">
    <property type="entry name" value="Class_I_gatase-like"/>
</dbReference>
<dbReference type="AlphaFoldDB" id="A0A176ZXX2"/>
<dbReference type="PANTHER" id="PTHR43130:SF7">
    <property type="entry name" value="DJ-1_PFPI DOMAIN-CONTAINING PROTEIN"/>
    <property type="match status" value="1"/>
</dbReference>
<dbReference type="OrthoDB" id="543156at2759"/>
<protein>
    <submittedName>
        <fullName evidence="2">Uncharacterized protein</fullName>
    </submittedName>
</protein>
<evidence type="ECO:0000256" key="1">
    <source>
        <dbReference type="SAM" id="SignalP"/>
    </source>
</evidence>
<keyword evidence="1" id="KW-0732">Signal</keyword>
<dbReference type="EMBL" id="KV441414">
    <property type="protein sequence ID" value="OAF54849.1"/>
    <property type="molecule type" value="Genomic_DNA"/>
</dbReference>
<dbReference type="SUPFAM" id="SSF52317">
    <property type="entry name" value="Class I glutamine amidotransferase-like"/>
    <property type="match status" value="1"/>
</dbReference>
<name>A0A176ZXX2_9PEZI</name>
<accession>A0A176ZXX2</accession>
<dbReference type="eggNOG" id="ENOG502SQ0U">
    <property type="taxonomic scope" value="Eukaryota"/>
</dbReference>
<dbReference type="GeneID" id="36291712"/>
<dbReference type="PANTHER" id="PTHR43130">
    <property type="entry name" value="ARAC-FAMILY TRANSCRIPTIONAL REGULATOR"/>
    <property type="match status" value="1"/>
</dbReference>
<organism evidence="2">
    <name type="scientific">Pseudogymnoascus destructans</name>
    <dbReference type="NCBI Taxonomy" id="655981"/>
    <lineage>
        <taxon>Eukaryota</taxon>
        <taxon>Fungi</taxon>
        <taxon>Dikarya</taxon>
        <taxon>Ascomycota</taxon>
        <taxon>Pezizomycotina</taxon>
        <taxon>Leotiomycetes</taxon>
        <taxon>Thelebolales</taxon>
        <taxon>Thelebolaceae</taxon>
        <taxon>Pseudogymnoascus</taxon>
    </lineage>
</organism>
<dbReference type="Proteomes" id="UP000077154">
    <property type="component" value="Unassembled WGS sequence"/>
</dbReference>
<sequence>MAPIQFGILLIPFQVLDVVGPVDILSSSSITYLKKNQEHIGEPLEFANRGLDIQFHYIGDTMDGITGTANCTIKPTTTCATCPKLDYLLIGEPYADLFLNVPDVFANFIRDRVDGLQGLIWQRLKPEVNWSSQQWAVDGKFWTAGGAIAGMDMFENWVTEKCGQDVPETGYLALDFEPRDVNGKPALSQEVIGLGPNDGRWAFRYHNEA</sequence>
<evidence type="ECO:0000313" key="2">
    <source>
        <dbReference type="EMBL" id="OAF54849.1"/>
    </source>
</evidence>
<dbReference type="Gene3D" id="3.40.50.880">
    <property type="match status" value="2"/>
</dbReference>
<dbReference type="RefSeq" id="XP_024320152.1">
    <property type="nucleotide sequence ID" value="XM_024472218.1"/>
</dbReference>
<gene>
    <name evidence="2" type="ORF">VC83_08672</name>
</gene>
<feature type="signal peptide" evidence="1">
    <location>
        <begin position="1"/>
        <end position="21"/>
    </location>
</feature>
<reference evidence="2" key="1">
    <citation type="submission" date="2016-03" db="EMBL/GenBank/DDBJ databases">
        <title>Updated assembly of Pseudogymnoascus destructans, the fungus causing white-nose syndrome of bats.</title>
        <authorList>
            <person name="Palmer J.M."/>
            <person name="Drees K.P."/>
            <person name="Foster J.T."/>
            <person name="Lindner D.L."/>
        </authorList>
    </citation>
    <scope>NUCLEOTIDE SEQUENCE [LARGE SCALE GENOMIC DNA]</scope>
    <source>
        <strain evidence="2">20631-21</strain>
    </source>
</reference>
<feature type="chain" id="PRO_5008056207" evidence="1">
    <location>
        <begin position="22"/>
        <end position="209"/>
    </location>
</feature>
<dbReference type="VEuPathDB" id="FungiDB:GMDG_05211"/>